<evidence type="ECO:0000313" key="1">
    <source>
        <dbReference type="EMBL" id="RCI10180.1"/>
    </source>
</evidence>
<dbReference type="Proteomes" id="UP000253664">
    <property type="component" value="Unassembled WGS sequence"/>
</dbReference>
<keyword evidence="2" id="KW-1185">Reference proteome</keyword>
<name>A0A367L6X1_9HYPO</name>
<protein>
    <submittedName>
        <fullName evidence="1">Uncharacterized protein</fullName>
    </submittedName>
</protein>
<accession>A0A367L6X1</accession>
<comment type="caution">
    <text evidence="1">The sequence shown here is derived from an EMBL/GenBank/DDBJ whole genome shotgun (WGS) entry which is preliminary data.</text>
</comment>
<reference evidence="1 2" key="1">
    <citation type="journal article" date="2015" name="BMC Genomics">
        <title>Insights from the genome of Ophiocordyceps polyrhachis-furcata to pathogenicity and host specificity in insect fungi.</title>
        <authorList>
            <person name="Wichadakul D."/>
            <person name="Kobmoo N."/>
            <person name="Ingsriswang S."/>
            <person name="Tangphatsornruang S."/>
            <person name="Chantasingh D."/>
            <person name="Luangsa-ard J.J."/>
            <person name="Eurwilaichitr L."/>
        </authorList>
    </citation>
    <scope>NUCLEOTIDE SEQUENCE [LARGE SCALE GENOMIC DNA]</scope>
    <source>
        <strain evidence="1 2">BCC 54312</strain>
    </source>
</reference>
<proteinExistence type="predicted"/>
<organism evidence="1 2">
    <name type="scientific">Ophiocordyceps polyrhachis-furcata BCC 54312</name>
    <dbReference type="NCBI Taxonomy" id="1330021"/>
    <lineage>
        <taxon>Eukaryota</taxon>
        <taxon>Fungi</taxon>
        <taxon>Dikarya</taxon>
        <taxon>Ascomycota</taxon>
        <taxon>Pezizomycotina</taxon>
        <taxon>Sordariomycetes</taxon>
        <taxon>Hypocreomycetidae</taxon>
        <taxon>Hypocreales</taxon>
        <taxon>Ophiocordycipitaceae</taxon>
        <taxon>Ophiocordyceps</taxon>
    </lineage>
</organism>
<sequence length="152" mass="16840">MLGLLPGSRHRSRLAIRVRPSLAGIHFVSSSHQIQRLLDVARPELDRLLPPVHALQLAVRKLPPPFKNVDVLMHRGADEHFGVEDEFAHLDPSPAAGYLGHAVAVRHGYARRVPPPEHLGLSVLCGPEQRSSRPEHDALVLRRSVAPPLEHQ</sequence>
<evidence type="ECO:0000313" key="2">
    <source>
        <dbReference type="Proteomes" id="UP000253664"/>
    </source>
</evidence>
<gene>
    <name evidence="1" type="ORF">L249_8623</name>
</gene>
<dbReference type="EMBL" id="LKCN02000013">
    <property type="protein sequence ID" value="RCI10180.1"/>
    <property type="molecule type" value="Genomic_DNA"/>
</dbReference>
<dbReference type="AlphaFoldDB" id="A0A367L6X1"/>